<feature type="non-terminal residue" evidence="1">
    <location>
        <position position="69"/>
    </location>
</feature>
<dbReference type="Proteomes" id="UP000789570">
    <property type="component" value="Unassembled WGS sequence"/>
</dbReference>
<protein>
    <submittedName>
        <fullName evidence="1">10708_t:CDS:1</fullName>
    </submittedName>
</protein>
<gene>
    <name evidence="1" type="ORF">FCALED_LOCUS15144</name>
</gene>
<dbReference type="EMBL" id="CAJVPQ010012876">
    <property type="protein sequence ID" value="CAG8733507.1"/>
    <property type="molecule type" value="Genomic_DNA"/>
</dbReference>
<dbReference type="AlphaFoldDB" id="A0A9N9IG68"/>
<keyword evidence="2" id="KW-1185">Reference proteome</keyword>
<organism evidence="1 2">
    <name type="scientific">Funneliformis caledonium</name>
    <dbReference type="NCBI Taxonomy" id="1117310"/>
    <lineage>
        <taxon>Eukaryota</taxon>
        <taxon>Fungi</taxon>
        <taxon>Fungi incertae sedis</taxon>
        <taxon>Mucoromycota</taxon>
        <taxon>Glomeromycotina</taxon>
        <taxon>Glomeromycetes</taxon>
        <taxon>Glomerales</taxon>
        <taxon>Glomeraceae</taxon>
        <taxon>Funneliformis</taxon>
    </lineage>
</organism>
<evidence type="ECO:0000313" key="1">
    <source>
        <dbReference type="EMBL" id="CAG8733507.1"/>
    </source>
</evidence>
<comment type="caution">
    <text evidence="1">The sequence shown here is derived from an EMBL/GenBank/DDBJ whole genome shotgun (WGS) entry which is preliminary data.</text>
</comment>
<proteinExistence type="predicted"/>
<evidence type="ECO:0000313" key="2">
    <source>
        <dbReference type="Proteomes" id="UP000789570"/>
    </source>
</evidence>
<reference evidence="1" key="1">
    <citation type="submission" date="2021-06" db="EMBL/GenBank/DDBJ databases">
        <authorList>
            <person name="Kallberg Y."/>
            <person name="Tangrot J."/>
            <person name="Rosling A."/>
        </authorList>
    </citation>
    <scope>NUCLEOTIDE SEQUENCE</scope>
    <source>
        <strain evidence="1">UK204</strain>
    </source>
</reference>
<name>A0A9N9IG68_9GLOM</name>
<sequence>MTTTIVNFTIQSLTTTTCFKYTILNIKSTMLRQQNTMAQFDFATAAPQESELKQLKVVTTYSAIESSDS</sequence>
<accession>A0A9N9IG68</accession>